<sequence length="257" mass="29679">MANTFVDPLHIRRAKEALLEAGIPVEAGQAALALAASFYQQSPQYNRAEEYKQERDQTQLELERVSQQLVDSRKKARQLEQELHLAQQAPKVHQLSSYKLRRQVRKLYQLLAHPEMTNANKVQRARELVERLLVKEAEEITIDSAGDELLAPIIVSPLQPRTATKQQRVPKSSLEVAQREQLAQLQAILNRRSRYERQEDRFLARIEEITRFPTADLWEAAADNELLRSLLKQWQALRGTVECLLAEQPYSAAERRQ</sequence>
<protein>
    <submittedName>
        <fullName evidence="2">Uncharacterized protein</fullName>
    </submittedName>
</protein>
<proteinExistence type="predicted"/>
<keyword evidence="3" id="KW-1185">Reference proteome</keyword>
<evidence type="ECO:0000256" key="1">
    <source>
        <dbReference type="SAM" id="Coils"/>
    </source>
</evidence>
<accession>A0ABQ1X5I3</accession>
<evidence type="ECO:0000313" key="3">
    <source>
        <dbReference type="Proteomes" id="UP000601361"/>
    </source>
</evidence>
<feature type="coiled-coil region" evidence="1">
    <location>
        <begin position="48"/>
        <end position="89"/>
    </location>
</feature>
<dbReference type="RefSeq" id="WP_188559698.1">
    <property type="nucleotide sequence ID" value="NZ_BMGS01000015.1"/>
</dbReference>
<reference evidence="3" key="1">
    <citation type="journal article" date="2019" name="Int. J. Syst. Evol. Microbiol.">
        <title>The Global Catalogue of Microorganisms (GCM) 10K type strain sequencing project: providing services to taxonomists for standard genome sequencing and annotation.</title>
        <authorList>
            <consortium name="The Broad Institute Genomics Platform"/>
            <consortium name="The Broad Institute Genome Sequencing Center for Infectious Disease"/>
            <person name="Wu L."/>
            <person name="Ma J."/>
        </authorList>
    </citation>
    <scope>NUCLEOTIDE SEQUENCE [LARGE SCALE GENOMIC DNA]</scope>
    <source>
        <strain evidence="3">CGMCC 1.12990</strain>
    </source>
</reference>
<keyword evidence="1" id="KW-0175">Coiled coil</keyword>
<organism evidence="2 3">
    <name type="scientific">Hymenobacter glacieicola</name>
    <dbReference type="NCBI Taxonomy" id="1562124"/>
    <lineage>
        <taxon>Bacteria</taxon>
        <taxon>Pseudomonadati</taxon>
        <taxon>Bacteroidota</taxon>
        <taxon>Cytophagia</taxon>
        <taxon>Cytophagales</taxon>
        <taxon>Hymenobacteraceae</taxon>
        <taxon>Hymenobacter</taxon>
    </lineage>
</organism>
<name>A0ABQ1X5I3_9BACT</name>
<gene>
    <name evidence="2" type="ORF">GCM10011378_40700</name>
</gene>
<dbReference type="Proteomes" id="UP000601361">
    <property type="component" value="Unassembled WGS sequence"/>
</dbReference>
<dbReference type="EMBL" id="BMGS01000015">
    <property type="protein sequence ID" value="GGG60533.1"/>
    <property type="molecule type" value="Genomic_DNA"/>
</dbReference>
<comment type="caution">
    <text evidence="2">The sequence shown here is derived from an EMBL/GenBank/DDBJ whole genome shotgun (WGS) entry which is preliminary data.</text>
</comment>
<evidence type="ECO:0000313" key="2">
    <source>
        <dbReference type="EMBL" id="GGG60533.1"/>
    </source>
</evidence>